<proteinExistence type="predicted"/>
<dbReference type="InterPro" id="IPR035328">
    <property type="entry name" value="DUF3048_C"/>
</dbReference>
<dbReference type="InterPro" id="IPR023158">
    <property type="entry name" value="YerB-like_sf"/>
</dbReference>
<dbReference type="AlphaFoldDB" id="A0A645AEQ7"/>
<dbReference type="SUPFAM" id="SSF159774">
    <property type="entry name" value="YerB-like"/>
    <property type="match status" value="1"/>
</dbReference>
<evidence type="ECO:0000313" key="2">
    <source>
        <dbReference type="EMBL" id="MPM51446.1"/>
    </source>
</evidence>
<accession>A0A645AEQ7</accession>
<dbReference type="EMBL" id="VSSQ01013419">
    <property type="protein sequence ID" value="MPM51446.1"/>
    <property type="molecule type" value="Genomic_DNA"/>
</dbReference>
<name>A0A645AEQ7_9ZZZZ</name>
<evidence type="ECO:0000259" key="1">
    <source>
        <dbReference type="Pfam" id="PF17479"/>
    </source>
</evidence>
<gene>
    <name evidence="2" type="ORF">SDC9_98195</name>
</gene>
<protein>
    <recommendedName>
        <fullName evidence="1">DUF3048 domain-containing protein</fullName>
    </recommendedName>
</protein>
<reference evidence="2" key="1">
    <citation type="submission" date="2019-08" db="EMBL/GenBank/DDBJ databases">
        <authorList>
            <person name="Kucharzyk K."/>
            <person name="Murdoch R.W."/>
            <person name="Higgins S."/>
            <person name="Loffler F."/>
        </authorList>
    </citation>
    <scope>NUCLEOTIDE SEQUENCE</scope>
</reference>
<dbReference type="Gene3D" id="3.50.90.10">
    <property type="entry name" value="YerB-like"/>
    <property type="match status" value="1"/>
</dbReference>
<feature type="domain" description="DUF3048" evidence="1">
    <location>
        <begin position="5"/>
        <end position="104"/>
    </location>
</feature>
<organism evidence="2">
    <name type="scientific">bioreactor metagenome</name>
    <dbReference type="NCBI Taxonomy" id="1076179"/>
    <lineage>
        <taxon>unclassified sequences</taxon>
        <taxon>metagenomes</taxon>
        <taxon>ecological metagenomes</taxon>
    </lineage>
</organism>
<comment type="caution">
    <text evidence="2">The sequence shown here is derived from an EMBL/GenBank/DDBJ whole genome shotgun (WGS) entry which is preliminary data.</text>
</comment>
<sequence length="116" mass="12711">MTGTFTFDGERYLRGQFGKEQIDGTTGEPLACDTVIVIKTYCQNIPGDESLRRRCDLVGEGSGYAFSGGSGSEIRWSKKSDSEFFVLENSDGSALTLSPGKIWICVMDTSRSVVYE</sequence>
<dbReference type="Pfam" id="PF17479">
    <property type="entry name" value="DUF3048_C"/>
    <property type="match status" value="1"/>
</dbReference>